<evidence type="ECO:0000313" key="6">
    <source>
        <dbReference type="Proteomes" id="UP000001740"/>
    </source>
</evidence>
<evidence type="ECO:0000259" key="4">
    <source>
        <dbReference type="PROSITE" id="PS50893"/>
    </source>
</evidence>
<name>A0A0K0GLB2_XANOP</name>
<dbReference type="PANTHER" id="PTHR42939:SF1">
    <property type="entry name" value="ABC TRANSPORTER ATP-BINDING PROTEIN ALBC-RELATED"/>
    <property type="match status" value="1"/>
</dbReference>
<dbReference type="SMART" id="SM00382">
    <property type="entry name" value="AAA"/>
    <property type="match status" value="1"/>
</dbReference>
<dbReference type="AlphaFoldDB" id="A0A0K0GLB2"/>
<dbReference type="HOGENOM" id="CLU_000604_1_2_6"/>
<organism evidence="5 6">
    <name type="scientific">Xanthomonas oryzae pv. oryzae (strain PXO99A)</name>
    <dbReference type="NCBI Taxonomy" id="360094"/>
    <lineage>
        <taxon>Bacteria</taxon>
        <taxon>Pseudomonadati</taxon>
        <taxon>Pseudomonadota</taxon>
        <taxon>Gammaproteobacteria</taxon>
        <taxon>Lysobacterales</taxon>
        <taxon>Lysobacteraceae</taxon>
        <taxon>Xanthomonas</taxon>
    </lineage>
</organism>
<dbReference type="Pfam" id="PF00005">
    <property type="entry name" value="ABC_tran"/>
    <property type="match status" value="1"/>
</dbReference>
<dbReference type="InterPro" id="IPR051782">
    <property type="entry name" value="ABC_Transporter_VariousFunc"/>
</dbReference>
<dbReference type="PANTHER" id="PTHR42939">
    <property type="entry name" value="ABC TRANSPORTER ATP-BINDING PROTEIN ALBC-RELATED"/>
    <property type="match status" value="1"/>
</dbReference>
<dbReference type="CDD" id="cd03230">
    <property type="entry name" value="ABC_DR_subfamily_A"/>
    <property type="match status" value="1"/>
</dbReference>
<gene>
    <name evidence="5" type="ordered locus">PXO_01818</name>
</gene>
<sequence length="245" mass="25884">MGEDATLQARKLTVRRGGKDTLVALDLRIPAGRVYALLGGNGAGKTTTLNAFLGFVTASQGCALVDGIDASQHPEAARARLAYLPENVALYPYLSGVENLRYFCALSEIALTKPQARALLDGSGLAGDAHDRRVAVYSKGMRQKVGLAIARARRATAMLLDEPTSGLDPSASNEFAQGILAAKAGGMAILMATHDLFNALQVADHIGILCEGRLVAEFETADVAHAELERIYLAHARGTPEAMAR</sequence>
<keyword evidence="2" id="KW-0547">Nucleotide-binding</keyword>
<evidence type="ECO:0000256" key="1">
    <source>
        <dbReference type="ARBA" id="ARBA00022448"/>
    </source>
</evidence>
<dbReference type="Gene3D" id="3.40.50.300">
    <property type="entry name" value="P-loop containing nucleotide triphosphate hydrolases"/>
    <property type="match status" value="1"/>
</dbReference>
<reference evidence="5 6" key="1">
    <citation type="journal article" date="2008" name="BMC Genomics">
        <title>Genome sequence and rapid evolution of the rice pathogen Xanthomonas oryzae pv. oryzae PXO99A.</title>
        <authorList>
            <person name="Salzberg S.L."/>
            <person name="Sommer D.D."/>
            <person name="Schatz M.C."/>
            <person name="Phillippy A.M."/>
            <person name="Rabinowicz P.D."/>
            <person name="Tsuge S."/>
            <person name="Furutani A."/>
            <person name="Ochiai H."/>
            <person name="Delcher A.L."/>
            <person name="Kelley D."/>
            <person name="Madupu R."/>
            <person name="Puiu D."/>
            <person name="Radune D."/>
            <person name="Shumway M."/>
            <person name="Trapnell C."/>
            <person name="Aparna G."/>
            <person name="Jha G."/>
            <person name="Pandey A."/>
            <person name="Patil P.B."/>
            <person name="Ishihara H."/>
            <person name="Meyer D.F."/>
            <person name="Szurek B."/>
            <person name="Verdier V."/>
            <person name="Koebnik R."/>
            <person name="Dow J.M."/>
            <person name="Ryan R.P."/>
            <person name="Hirata H."/>
            <person name="Tsuyumu S."/>
            <person name="Won Lee S."/>
            <person name="Seo Y.S."/>
            <person name="Sriariyanum M."/>
            <person name="Ronald P.C."/>
            <person name="Sonti R.V."/>
            <person name="Van Sluys M.A."/>
            <person name="Leach J.E."/>
            <person name="White F.F."/>
            <person name="Bogdanove A.J."/>
        </authorList>
    </citation>
    <scope>NUCLEOTIDE SEQUENCE [LARGE SCALE GENOMIC DNA]</scope>
    <source>
        <strain evidence="5 6">PXO99A</strain>
    </source>
</reference>
<evidence type="ECO:0000313" key="5">
    <source>
        <dbReference type="EMBL" id="ACD59579.1"/>
    </source>
</evidence>
<protein>
    <submittedName>
        <fullName evidence="5">ABC transporter ATP-binding protein</fullName>
    </submittedName>
</protein>
<dbReference type="InterPro" id="IPR003593">
    <property type="entry name" value="AAA+_ATPase"/>
</dbReference>
<evidence type="ECO:0000256" key="2">
    <source>
        <dbReference type="ARBA" id="ARBA00022741"/>
    </source>
</evidence>
<dbReference type="InterPro" id="IPR003439">
    <property type="entry name" value="ABC_transporter-like_ATP-bd"/>
</dbReference>
<dbReference type="eggNOG" id="COG1131">
    <property type="taxonomic scope" value="Bacteria"/>
</dbReference>
<dbReference type="KEGG" id="xop:PXO_01818"/>
<proteinExistence type="predicted"/>
<dbReference type="InterPro" id="IPR027417">
    <property type="entry name" value="P-loop_NTPase"/>
</dbReference>
<dbReference type="SUPFAM" id="SSF52540">
    <property type="entry name" value="P-loop containing nucleoside triphosphate hydrolases"/>
    <property type="match status" value="1"/>
</dbReference>
<keyword evidence="1" id="KW-0813">Transport</keyword>
<dbReference type="GO" id="GO:0005524">
    <property type="term" value="F:ATP binding"/>
    <property type="evidence" value="ECO:0007669"/>
    <property type="project" value="UniProtKB-KW"/>
</dbReference>
<dbReference type="GO" id="GO:0016887">
    <property type="term" value="F:ATP hydrolysis activity"/>
    <property type="evidence" value="ECO:0007669"/>
    <property type="project" value="InterPro"/>
</dbReference>
<dbReference type="EMBL" id="CP000967">
    <property type="protein sequence ID" value="ACD59579.1"/>
    <property type="molecule type" value="Genomic_DNA"/>
</dbReference>
<accession>A0A0K0GLB2</accession>
<dbReference type="Proteomes" id="UP000001740">
    <property type="component" value="Chromosome"/>
</dbReference>
<keyword evidence="3 5" id="KW-0067">ATP-binding</keyword>
<feature type="domain" description="ABC transporter" evidence="4">
    <location>
        <begin position="7"/>
        <end position="236"/>
    </location>
</feature>
<evidence type="ECO:0000256" key="3">
    <source>
        <dbReference type="ARBA" id="ARBA00022840"/>
    </source>
</evidence>
<dbReference type="PROSITE" id="PS50893">
    <property type="entry name" value="ABC_TRANSPORTER_2"/>
    <property type="match status" value="1"/>
</dbReference>
<dbReference type="RefSeq" id="WP_012445193.1">
    <property type="nucleotide sequence ID" value="NC_010717.2"/>
</dbReference>